<comment type="caution">
    <text evidence="7">The sequence shown here is derived from an EMBL/GenBank/DDBJ whole genome shotgun (WGS) entry which is preliminary data.</text>
</comment>
<evidence type="ECO:0000313" key="7">
    <source>
        <dbReference type="EMBL" id="TDA20741.1"/>
    </source>
</evidence>
<dbReference type="Gene3D" id="1.10.1740.10">
    <property type="match status" value="1"/>
</dbReference>
<dbReference type="CDD" id="cd06171">
    <property type="entry name" value="Sigma70_r4"/>
    <property type="match status" value="1"/>
</dbReference>
<comment type="similarity">
    <text evidence="1">Belongs to the sigma-70 factor family. ECF subfamily.</text>
</comment>
<dbReference type="GO" id="GO:0006352">
    <property type="term" value="P:DNA-templated transcription initiation"/>
    <property type="evidence" value="ECO:0007669"/>
    <property type="project" value="InterPro"/>
</dbReference>
<keyword evidence="3" id="KW-0731">Sigma factor</keyword>
<dbReference type="SUPFAM" id="SSF88659">
    <property type="entry name" value="Sigma3 and sigma4 domains of RNA polymerase sigma factors"/>
    <property type="match status" value="1"/>
</dbReference>
<name>A0A4R4FBV6_9FIRM</name>
<dbReference type="InterPro" id="IPR013325">
    <property type="entry name" value="RNA_pol_sigma_r2"/>
</dbReference>
<protein>
    <submittedName>
        <fullName evidence="7">Sigma-70 family RNA polymerase sigma factor</fullName>
    </submittedName>
</protein>
<dbReference type="Pfam" id="PF04542">
    <property type="entry name" value="Sigma70_r2"/>
    <property type="match status" value="1"/>
</dbReference>
<dbReference type="InterPro" id="IPR036388">
    <property type="entry name" value="WH-like_DNA-bd_sf"/>
</dbReference>
<dbReference type="RefSeq" id="WP_132279952.1">
    <property type="nucleotide sequence ID" value="NZ_JAOBST010000025.1"/>
</dbReference>
<dbReference type="Proteomes" id="UP000295710">
    <property type="component" value="Unassembled WGS sequence"/>
</dbReference>
<dbReference type="GO" id="GO:0003677">
    <property type="term" value="F:DNA binding"/>
    <property type="evidence" value="ECO:0007669"/>
    <property type="project" value="UniProtKB-KW"/>
</dbReference>
<dbReference type="PANTHER" id="PTHR43133">
    <property type="entry name" value="RNA POLYMERASE ECF-TYPE SIGMA FACTO"/>
    <property type="match status" value="1"/>
</dbReference>
<dbReference type="Gene3D" id="1.10.10.10">
    <property type="entry name" value="Winged helix-like DNA-binding domain superfamily/Winged helix DNA-binding domain"/>
    <property type="match status" value="1"/>
</dbReference>
<accession>A0A4R4FBV6</accession>
<evidence type="ECO:0000256" key="2">
    <source>
        <dbReference type="ARBA" id="ARBA00023015"/>
    </source>
</evidence>
<dbReference type="InterPro" id="IPR014284">
    <property type="entry name" value="RNA_pol_sigma-70_dom"/>
</dbReference>
<evidence type="ECO:0000259" key="6">
    <source>
        <dbReference type="PROSITE" id="PS00622"/>
    </source>
</evidence>
<evidence type="ECO:0000256" key="3">
    <source>
        <dbReference type="ARBA" id="ARBA00023082"/>
    </source>
</evidence>
<evidence type="ECO:0000256" key="5">
    <source>
        <dbReference type="ARBA" id="ARBA00023163"/>
    </source>
</evidence>
<proteinExistence type="inferred from homology"/>
<keyword evidence="2" id="KW-0805">Transcription regulation</keyword>
<dbReference type="AlphaFoldDB" id="A0A4R4FBV6"/>
<gene>
    <name evidence="7" type="ORF">E1963_15635</name>
</gene>
<keyword evidence="8" id="KW-1185">Reference proteome</keyword>
<dbReference type="InterPro" id="IPR000792">
    <property type="entry name" value="Tscrpt_reg_LuxR_C"/>
</dbReference>
<dbReference type="Pfam" id="PF04545">
    <property type="entry name" value="Sigma70_r4"/>
    <property type="match status" value="1"/>
</dbReference>
<evidence type="ECO:0000313" key="8">
    <source>
        <dbReference type="Proteomes" id="UP000295710"/>
    </source>
</evidence>
<sequence length="160" mass="18044">MKCDTSTFAQLYKTVYQDLYRFALCLMKDGHDAEDAVSEAVVSAFENIGKLRKAESFKSWIFTILANVCKRKLRKDAKHKSSEQSFGMYEDAAGRQPDYGLALDVKQAFFVLDEEEQLVIGLSVFGGYNSAEIGSMLSLNASTVRSKRKRALEKMECVLR</sequence>
<dbReference type="InterPro" id="IPR039425">
    <property type="entry name" value="RNA_pol_sigma-70-like"/>
</dbReference>
<dbReference type="PROSITE" id="PS00622">
    <property type="entry name" value="HTH_LUXR_1"/>
    <property type="match status" value="1"/>
</dbReference>
<dbReference type="InterPro" id="IPR007630">
    <property type="entry name" value="RNA_pol_sigma70_r4"/>
</dbReference>
<keyword evidence="4" id="KW-0238">DNA-binding</keyword>
<dbReference type="SUPFAM" id="SSF88946">
    <property type="entry name" value="Sigma2 domain of RNA polymerase sigma factors"/>
    <property type="match status" value="1"/>
</dbReference>
<reference evidence="7 8" key="1">
    <citation type="journal article" date="2016" name="Nat. Microbiol.">
        <title>The Mouse Intestinal Bacterial Collection (miBC) provides host-specific insight into cultured diversity and functional potential of the gut microbiota.</title>
        <authorList>
            <person name="Lagkouvardos I."/>
            <person name="Pukall R."/>
            <person name="Abt B."/>
            <person name="Foesel B.U."/>
            <person name="Meier-Kolthoff J.P."/>
            <person name="Kumar N."/>
            <person name="Bresciani A."/>
            <person name="Martinez I."/>
            <person name="Just S."/>
            <person name="Ziegler C."/>
            <person name="Brugiroux S."/>
            <person name="Garzetti D."/>
            <person name="Wenning M."/>
            <person name="Bui T.P."/>
            <person name="Wang J."/>
            <person name="Hugenholtz F."/>
            <person name="Plugge C.M."/>
            <person name="Peterson D.A."/>
            <person name="Hornef M.W."/>
            <person name="Baines J.F."/>
            <person name="Smidt H."/>
            <person name="Walter J."/>
            <person name="Kristiansen K."/>
            <person name="Nielsen H.B."/>
            <person name="Haller D."/>
            <person name="Overmann J."/>
            <person name="Stecher B."/>
            <person name="Clavel T."/>
        </authorList>
    </citation>
    <scope>NUCLEOTIDE SEQUENCE [LARGE SCALE GENOMIC DNA]</scope>
    <source>
        <strain evidence="7 8">DSM 28560</strain>
    </source>
</reference>
<dbReference type="InterPro" id="IPR007627">
    <property type="entry name" value="RNA_pol_sigma70_r2"/>
</dbReference>
<evidence type="ECO:0000256" key="4">
    <source>
        <dbReference type="ARBA" id="ARBA00023125"/>
    </source>
</evidence>
<keyword evidence="5" id="KW-0804">Transcription</keyword>
<evidence type="ECO:0000256" key="1">
    <source>
        <dbReference type="ARBA" id="ARBA00010641"/>
    </source>
</evidence>
<dbReference type="EMBL" id="SMMX01000016">
    <property type="protein sequence ID" value="TDA20741.1"/>
    <property type="molecule type" value="Genomic_DNA"/>
</dbReference>
<dbReference type="InterPro" id="IPR013324">
    <property type="entry name" value="RNA_pol_sigma_r3/r4-like"/>
</dbReference>
<organism evidence="7 8">
    <name type="scientific">Extibacter muris</name>
    <dbReference type="NCBI Taxonomy" id="1796622"/>
    <lineage>
        <taxon>Bacteria</taxon>
        <taxon>Bacillati</taxon>
        <taxon>Bacillota</taxon>
        <taxon>Clostridia</taxon>
        <taxon>Lachnospirales</taxon>
        <taxon>Lachnospiraceae</taxon>
        <taxon>Extibacter</taxon>
    </lineage>
</organism>
<dbReference type="GO" id="GO:0016987">
    <property type="term" value="F:sigma factor activity"/>
    <property type="evidence" value="ECO:0007669"/>
    <property type="project" value="UniProtKB-KW"/>
</dbReference>
<dbReference type="PANTHER" id="PTHR43133:SF51">
    <property type="entry name" value="RNA POLYMERASE SIGMA FACTOR"/>
    <property type="match status" value="1"/>
</dbReference>
<dbReference type="NCBIfam" id="TIGR02937">
    <property type="entry name" value="sigma70-ECF"/>
    <property type="match status" value="1"/>
</dbReference>
<feature type="domain" description="HTH luxR-type" evidence="6">
    <location>
        <begin position="127"/>
        <end position="154"/>
    </location>
</feature>